<gene>
    <name evidence="2" type="ORF">QQF64_013319</name>
</gene>
<keyword evidence="3" id="KW-1185">Reference proteome</keyword>
<protein>
    <submittedName>
        <fullName evidence="2">Uncharacterized protein</fullName>
    </submittedName>
</protein>
<accession>A0ABR3LUZ0</accession>
<dbReference type="EMBL" id="JAYMGO010000019">
    <property type="protein sequence ID" value="KAL1255258.1"/>
    <property type="molecule type" value="Genomic_DNA"/>
</dbReference>
<organism evidence="2 3">
    <name type="scientific">Cirrhinus molitorella</name>
    <name type="common">mud carp</name>
    <dbReference type="NCBI Taxonomy" id="172907"/>
    <lineage>
        <taxon>Eukaryota</taxon>
        <taxon>Metazoa</taxon>
        <taxon>Chordata</taxon>
        <taxon>Craniata</taxon>
        <taxon>Vertebrata</taxon>
        <taxon>Euteleostomi</taxon>
        <taxon>Actinopterygii</taxon>
        <taxon>Neopterygii</taxon>
        <taxon>Teleostei</taxon>
        <taxon>Ostariophysi</taxon>
        <taxon>Cypriniformes</taxon>
        <taxon>Cyprinidae</taxon>
        <taxon>Labeoninae</taxon>
        <taxon>Labeonini</taxon>
        <taxon>Cirrhinus</taxon>
    </lineage>
</organism>
<dbReference type="Proteomes" id="UP001558613">
    <property type="component" value="Unassembled WGS sequence"/>
</dbReference>
<evidence type="ECO:0000313" key="3">
    <source>
        <dbReference type="Proteomes" id="UP001558613"/>
    </source>
</evidence>
<evidence type="ECO:0000313" key="2">
    <source>
        <dbReference type="EMBL" id="KAL1255258.1"/>
    </source>
</evidence>
<keyword evidence="1" id="KW-0812">Transmembrane</keyword>
<name>A0ABR3LUZ0_9TELE</name>
<sequence length="103" mass="11839">MIHGVAGAYMACHLYQHKRAVSPSLSRSCVLSLFRSLCEEHKQKARRAASSPLLFFYIHFYLLSLFWIYPGRDGRFTARLIYSGESRVSPALTDLMHESVQEE</sequence>
<keyword evidence="1" id="KW-0472">Membrane</keyword>
<reference evidence="2 3" key="1">
    <citation type="submission" date="2023-09" db="EMBL/GenBank/DDBJ databases">
        <authorList>
            <person name="Wang M."/>
        </authorList>
    </citation>
    <scope>NUCLEOTIDE SEQUENCE [LARGE SCALE GENOMIC DNA]</scope>
    <source>
        <strain evidence="2">GT-2023</strain>
        <tissue evidence="2">Liver</tissue>
    </source>
</reference>
<keyword evidence="1" id="KW-1133">Transmembrane helix</keyword>
<feature type="transmembrane region" description="Helical" evidence="1">
    <location>
        <begin position="52"/>
        <end position="69"/>
    </location>
</feature>
<comment type="caution">
    <text evidence="2">The sequence shown here is derived from an EMBL/GenBank/DDBJ whole genome shotgun (WGS) entry which is preliminary data.</text>
</comment>
<evidence type="ECO:0000256" key="1">
    <source>
        <dbReference type="SAM" id="Phobius"/>
    </source>
</evidence>
<proteinExistence type="predicted"/>